<gene>
    <name evidence="1" type="ORF">NCTC10082_05263</name>
</gene>
<dbReference type="EMBL" id="UFZA01000003">
    <property type="protein sequence ID" value="STE74063.1"/>
    <property type="molecule type" value="Genomic_DNA"/>
</dbReference>
<accession>A0A0B1MVJ0</accession>
<proteinExistence type="predicted"/>
<name>A0A0B1MVJ0_ECOLX</name>
<dbReference type="AlphaFoldDB" id="A0A0B1MVJ0"/>
<evidence type="ECO:0000313" key="2">
    <source>
        <dbReference type="Proteomes" id="UP000255164"/>
    </source>
</evidence>
<reference evidence="1 2" key="1">
    <citation type="submission" date="2018-06" db="EMBL/GenBank/DDBJ databases">
        <authorList>
            <consortium name="Pathogen Informatics"/>
            <person name="Doyle S."/>
        </authorList>
    </citation>
    <scope>NUCLEOTIDE SEQUENCE [LARGE SCALE GENOMIC DNA]</scope>
    <source>
        <strain evidence="1 2">NCTC10082</strain>
    </source>
</reference>
<dbReference type="Proteomes" id="UP000255164">
    <property type="component" value="Unassembled WGS sequence"/>
</dbReference>
<organism evidence="1 2">
    <name type="scientific">Escherichia coli</name>
    <dbReference type="NCBI Taxonomy" id="562"/>
    <lineage>
        <taxon>Bacteria</taxon>
        <taxon>Pseudomonadati</taxon>
        <taxon>Pseudomonadota</taxon>
        <taxon>Gammaproteobacteria</taxon>
        <taxon>Enterobacterales</taxon>
        <taxon>Enterobacteriaceae</taxon>
        <taxon>Escherichia</taxon>
    </lineage>
</organism>
<evidence type="ECO:0000313" key="1">
    <source>
        <dbReference type="EMBL" id="STE74063.1"/>
    </source>
</evidence>
<protein>
    <submittedName>
        <fullName evidence="1">Uncharacterized protein</fullName>
    </submittedName>
</protein>
<sequence length="71" mass="8007">MVFKHYYVNKNAQSNGDHEVHAEECSYLPAVANRDYLGYYSDCSSAVTEAKAKGYSRVNGCYWCANKCHTS</sequence>